<sequence length="81" mass="9395">MPRGKKNYTLEEKIEATQKLILSKEKELNDTKRQLEILLDEKEKEDLIKLNKELKKSGKTIEELLMALKTQFSASPDCTSE</sequence>
<comment type="caution">
    <text evidence="2">The sequence shown here is derived from an EMBL/GenBank/DDBJ whole genome shotgun (WGS) entry which is preliminary data.</text>
</comment>
<organism evidence="2 3">
    <name type="scientific">Lientehia hominis</name>
    <dbReference type="NCBI Taxonomy" id="2897778"/>
    <lineage>
        <taxon>Bacteria</taxon>
        <taxon>Bacillati</taxon>
        <taxon>Bacillota</taxon>
        <taxon>Clostridia</taxon>
        <taxon>Lachnospirales</taxon>
        <taxon>Lachnospiraceae</taxon>
        <taxon>Lientehia</taxon>
    </lineage>
</organism>
<proteinExistence type="predicted"/>
<gene>
    <name evidence="2" type="ORF">LQE92_07570</name>
</gene>
<evidence type="ECO:0000313" key="3">
    <source>
        <dbReference type="Proteomes" id="UP001299265"/>
    </source>
</evidence>
<feature type="coiled-coil region" evidence="1">
    <location>
        <begin position="14"/>
        <end position="45"/>
    </location>
</feature>
<dbReference type="EMBL" id="JAJNOR010000004">
    <property type="protein sequence ID" value="MCD2492489.1"/>
    <property type="molecule type" value="Genomic_DNA"/>
</dbReference>
<protein>
    <submittedName>
        <fullName evidence="2">Uncharacterized protein</fullName>
    </submittedName>
</protein>
<evidence type="ECO:0000256" key="1">
    <source>
        <dbReference type="SAM" id="Coils"/>
    </source>
</evidence>
<keyword evidence="3" id="KW-1185">Reference proteome</keyword>
<dbReference type="Proteomes" id="UP001299265">
    <property type="component" value="Unassembled WGS sequence"/>
</dbReference>
<keyword evidence="1" id="KW-0175">Coiled coil</keyword>
<dbReference type="RefSeq" id="WP_231062383.1">
    <property type="nucleotide sequence ID" value="NZ_JAJNOR010000004.1"/>
</dbReference>
<name>A0AAP2WA24_9FIRM</name>
<reference evidence="2 3" key="1">
    <citation type="submission" date="2021-11" db="EMBL/GenBank/DDBJ databases">
        <title>Lacrimispora sp. nov. NSJ-141 isolated from human feces.</title>
        <authorList>
            <person name="Abdugheni R."/>
        </authorList>
    </citation>
    <scope>NUCLEOTIDE SEQUENCE [LARGE SCALE GENOMIC DNA]</scope>
    <source>
        <strain evidence="2 3">NSJ-141</strain>
    </source>
</reference>
<dbReference type="AlphaFoldDB" id="A0AAP2WA24"/>
<accession>A0AAP2WA24</accession>
<evidence type="ECO:0000313" key="2">
    <source>
        <dbReference type="EMBL" id="MCD2492489.1"/>
    </source>
</evidence>